<dbReference type="InterPro" id="IPR029062">
    <property type="entry name" value="Class_I_gatase-like"/>
</dbReference>
<keyword evidence="3" id="KW-1185">Reference proteome</keyword>
<dbReference type="Gene3D" id="3.10.180.10">
    <property type="entry name" value="2,3-Dihydroxybiphenyl 1,2-Dioxygenase, domain 1"/>
    <property type="match status" value="1"/>
</dbReference>
<dbReference type="SUPFAM" id="SSF54593">
    <property type="entry name" value="Glyoxalase/Bleomycin resistance protein/Dihydroxybiphenyl dioxygenase"/>
    <property type="match status" value="1"/>
</dbReference>
<sequence>MDRAKNEILLLLTDRWCDWEAGYAIAVANSFSDYEVKTIAADYDAKVSMGGLKTQVDYVIDDYNDFHSLAMVIIPGGLSWEEDSHDDIATFVGAAAGHGVRIAAICGAAFFLCSHGFLDHVKHTGDSLELFQSAPGYRGADLYIQAQVVTDGGFITANETAAVEFAYEIFKMLEVDSKEEMDIWYNNFNLGAVSSPVIDHIHVTVSDIGRAEQFYDRLLPMLGFDLSLKEKDSVPDHEYQIIEYHNKKLSFGIVNQRREYENERVSRRKAGALHHLAFYVKSKKKVDELFKMVKEISAVIVHEPRYYREYCKDYYAFFFKDSENIEYEIVNFMRENSFPAGK</sequence>
<evidence type="ECO:0000259" key="1">
    <source>
        <dbReference type="PROSITE" id="PS51819"/>
    </source>
</evidence>
<dbReference type="InterPro" id="IPR002818">
    <property type="entry name" value="DJ-1/PfpI"/>
</dbReference>
<reference evidence="2 3" key="1">
    <citation type="submission" date="2018-05" db="EMBL/GenBank/DDBJ databases">
        <authorList>
            <person name="Goeker M."/>
            <person name="Huntemann M."/>
            <person name="Clum A."/>
            <person name="Pillay M."/>
            <person name="Palaniappan K."/>
            <person name="Varghese N."/>
            <person name="Mikhailova N."/>
            <person name="Stamatis D."/>
            <person name="Reddy T."/>
            <person name="Daum C."/>
            <person name="Shapiro N."/>
            <person name="Ivanova N."/>
            <person name="Kyrpides N."/>
            <person name="Woyke T."/>
        </authorList>
    </citation>
    <scope>NUCLEOTIDE SEQUENCE [LARGE SCALE GENOMIC DNA]</scope>
    <source>
        <strain evidence="2 3">DSM 26524</strain>
    </source>
</reference>
<dbReference type="Pfam" id="PF01965">
    <property type="entry name" value="DJ-1_PfpI"/>
    <property type="match status" value="1"/>
</dbReference>
<dbReference type="SUPFAM" id="SSF52317">
    <property type="entry name" value="Class I glutamine amidotransferase-like"/>
    <property type="match status" value="1"/>
</dbReference>
<gene>
    <name evidence="2" type="ORF">C7383_103384</name>
</gene>
<dbReference type="EMBL" id="QGGY01000003">
    <property type="protein sequence ID" value="PWJ77538.1"/>
    <property type="molecule type" value="Genomic_DNA"/>
</dbReference>
<evidence type="ECO:0000313" key="2">
    <source>
        <dbReference type="EMBL" id="PWJ77538.1"/>
    </source>
</evidence>
<dbReference type="RefSeq" id="WP_257497671.1">
    <property type="nucleotide sequence ID" value="NZ_JANKBI010000002.1"/>
</dbReference>
<dbReference type="Gene3D" id="3.40.50.880">
    <property type="match status" value="1"/>
</dbReference>
<protein>
    <submittedName>
        <fullName evidence="2">Glyoxalase/bleomycin resistance protein/dioxygenase superfamily protein</fullName>
    </submittedName>
</protein>
<dbReference type="PANTHER" id="PTHR35006">
    <property type="entry name" value="GLYOXALASE FAMILY PROTEIN (AFU_ORTHOLOGUE AFUA_5G14830)"/>
    <property type="match status" value="1"/>
</dbReference>
<dbReference type="CDD" id="cd03140">
    <property type="entry name" value="GATase1_PfpI_3"/>
    <property type="match status" value="1"/>
</dbReference>
<dbReference type="Pfam" id="PF00903">
    <property type="entry name" value="Glyoxalase"/>
    <property type="match status" value="1"/>
</dbReference>
<dbReference type="InterPro" id="IPR004360">
    <property type="entry name" value="Glyas_Fos-R_dOase_dom"/>
</dbReference>
<evidence type="ECO:0000313" key="3">
    <source>
        <dbReference type="Proteomes" id="UP000245412"/>
    </source>
</evidence>
<dbReference type="InterPro" id="IPR029068">
    <property type="entry name" value="Glyas_Bleomycin-R_OHBP_Dase"/>
</dbReference>
<dbReference type="PANTHER" id="PTHR35006:SF2">
    <property type="entry name" value="GLYOXALASE FAMILY PROTEIN (AFU_ORTHOLOGUE AFUA_5G14830)"/>
    <property type="match status" value="1"/>
</dbReference>
<dbReference type="InterPro" id="IPR037523">
    <property type="entry name" value="VOC_core"/>
</dbReference>
<dbReference type="PROSITE" id="PS51819">
    <property type="entry name" value="VOC"/>
    <property type="match status" value="1"/>
</dbReference>
<dbReference type="AlphaFoldDB" id="A0AB73T7A0"/>
<accession>A0AB73T7A0</accession>
<comment type="caution">
    <text evidence="2">The sequence shown here is derived from an EMBL/GenBank/DDBJ whole genome shotgun (WGS) entry which is preliminary data.</text>
</comment>
<feature type="domain" description="VOC" evidence="1">
    <location>
        <begin position="197"/>
        <end position="332"/>
    </location>
</feature>
<dbReference type="Proteomes" id="UP000245412">
    <property type="component" value="Unassembled WGS sequence"/>
</dbReference>
<proteinExistence type="predicted"/>
<organism evidence="2 3">
    <name type="scientific">Murimonas intestini</name>
    <dbReference type="NCBI Taxonomy" id="1337051"/>
    <lineage>
        <taxon>Bacteria</taxon>
        <taxon>Bacillati</taxon>
        <taxon>Bacillota</taxon>
        <taxon>Clostridia</taxon>
        <taxon>Lachnospirales</taxon>
        <taxon>Lachnospiraceae</taxon>
        <taxon>Murimonas</taxon>
    </lineage>
</organism>
<name>A0AB73T7A0_9FIRM</name>